<gene>
    <name evidence="2" type="ORF">SAMN05444368_0011</name>
</gene>
<dbReference type="PANTHER" id="PTHR22946">
    <property type="entry name" value="DIENELACTONE HYDROLASE DOMAIN-CONTAINING PROTEIN-RELATED"/>
    <property type="match status" value="1"/>
</dbReference>
<organism evidence="2 3">
    <name type="scientific">Acetomicrobium flavidum</name>
    <dbReference type="NCBI Taxonomy" id="49896"/>
    <lineage>
        <taxon>Bacteria</taxon>
        <taxon>Thermotogati</taxon>
        <taxon>Synergistota</taxon>
        <taxon>Synergistia</taxon>
        <taxon>Synergistales</taxon>
        <taxon>Acetomicrobiaceae</taxon>
        <taxon>Acetomicrobium</taxon>
    </lineage>
</organism>
<keyword evidence="3" id="KW-1185">Reference proteome</keyword>
<dbReference type="RefSeq" id="WP_074198887.1">
    <property type="nucleotide sequence ID" value="NZ_DAONLC010000037.1"/>
</dbReference>
<dbReference type="GO" id="GO:0016787">
    <property type="term" value="F:hydrolase activity"/>
    <property type="evidence" value="ECO:0007669"/>
    <property type="project" value="UniProtKB-KW"/>
</dbReference>
<dbReference type="InterPro" id="IPR002925">
    <property type="entry name" value="Dienelactn_hydro"/>
</dbReference>
<reference evidence="2 3" key="1">
    <citation type="submission" date="2016-11" db="EMBL/GenBank/DDBJ databases">
        <authorList>
            <person name="Varghese N."/>
            <person name="Submissions S."/>
        </authorList>
    </citation>
    <scope>NUCLEOTIDE SEQUENCE [LARGE SCALE GENOMIC DNA]</scope>
    <source>
        <strain evidence="2 3">DSM 20664</strain>
    </source>
</reference>
<name>A0ABY1JAA8_9BACT</name>
<sequence>MREEIFEYRCGDVVCEGYIVYDDKTENKRPGVLVVHEWTGLGDYEKRRSRQLAELGYVALAADIYGKGVRAKTTAEAADLAAKYRSDRAMLRSRASAALEALKDLPFVDSSRIAAIGYCFGGGTVLELARSGAELNGVVSFHGNLDTQNPYEAKNIKCKILVCHGANDPFIPREHVLAFQDEMRNAGVDWQMIFYGGAVHSFTNPASGNDPSKGAAYNELADRRSWEAMRAFFAEILT</sequence>
<dbReference type="InterPro" id="IPR050261">
    <property type="entry name" value="FrsA_esterase"/>
</dbReference>
<accession>A0ABY1JAA8</accession>
<evidence type="ECO:0000259" key="1">
    <source>
        <dbReference type="Pfam" id="PF01738"/>
    </source>
</evidence>
<protein>
    <submittedName>
        <fullName evidence="2">Dienelactone hydrolase</fullName>
    </submittedName>
</protein>
<evidence type="ECO:0000313" key="3">
    <source>
        <dbReference type="Proteomes" id="UP000185093"/>
    </source>
</evidence>
<proteinExistence type="predicted"/>
<keyword evidence="2" id="KW-0378">Hydrolase</keyword>
<dbReference type="PANTHER" id="PTHR22946:SF0">
    <property type="entry name" value="DIENELACTONE HYDROLASE DOMAIN-CONTAINING PROTEIN"/>
    <property type="match status" value="1"/>
</dbReference>
<dbReference type="Gene3D" id="3.40.50.1820">
    <property type="entry name" value="alpha/beta hydrolase"/>
    <property type="match status" value="1"/>
</dbReference>
<dbReference type="Pfam" id="PF01738">
    <property type="entry name" value="DLH"/>
    <property type="match status" value="1"/>
</dbReference>
<evidence type="ECO:0000313" key="2">
    <source>
        <dbReference type="EMBL" id="SIN61784.1"/>
    </source>
</evidence>
<dbReference type="SUPFAM" id="SSF53474">
    <property type="entry name" value="alpha/beta-Hydrolases"/>
    <property type="match status" value="1"/>
</dbReference>
<comment type="caution">
    <text evidence="2">The sequence shown here is derived from an EMBL/GenBank/DDBJ whole genome shotgun (WGS) entry which is preliminary data.</text>
</comment>
<dbReference type="InterPro" id="IPR029058">
    <property type="entry name" value="AB_hydrolase_fold"/>
</dbReference>
<dbReference type="Proteomes" id="UP000185093">
    <property type="component" value="Unassembled WGS sequence"/>
</dbReference>
<feature type="domain" description="Dienelactone hydrolase" evidence="1">
    <location>
        <begin position="17"/>
        <end position="236"/>
    </location>
</feature>
<dbReference type="EMBL" id="FSQZ01000001">
    <property type="protein sequence ID" value="SIN61784.1"/>
    <property type="molecule type" value="Genomic_DNA"/>
</dbReference>